<feature type="domain" description="FAD-dependent oxidoreductase 2 FAD-binding" evidence="5">
    <location>
        <begin position="11"/>
        <end position="555"/>
    </location>
</feature>
<protein>
    <submittedName>
        <fullName evidence="6">FAD-dependent oxidoreductase</fullName>
    </submittedName>
</protein>
<dbReference type="PRINTS" id="PR00411">
    <property type="entry name" value="PNDRDTASEI"/>
</dbReference>
<comment type="cofactor">
    <cofactor evidence="1">
        <name>FAD</name>
        <dbReference type="ChEBI" id="CHEBI:57692"/>
    </cofactor>
</comment>
<dbReference type="InterPro" id="IPR050315">
    <property type="entry name" value="FAD-oxidoreductase_2"/>
</dbReference>
<keyword evidence="4" id="KW-0560">Oxidoreductase</keyword>
<dbReference type="KEGG" id="rain:Rai3103_00195"/>
<keyword evidence="3" id="KW-0274">FAD</keyword>
<dbReference type="InterPro" id="IPR003953">
    <property type="entry name" value="FAD-dep_OxRdtase_2_FAD-bd"/>
</dbReference>
<evidence type="ECO:0000259" key="5">
    <source>
        <dbReference type="Pfam" id="PF00890"/>
    </source>
</evidence>
<dbReference type="InterPro" id="IPR036188">
    <property type="entry name" value="FAD/NAD-bd_sf"/>
</dbReference>
<evidence type="ECO:0000313" key="7">
    <source>
        <dbReference type="Proteomes" id="UP000386847"/>
    </source>
</evidence>
<proteinExistence type="predicted"/>
<dbReference type="EMBL" id="CP045725">
    <property type="protein sequence ID" value="QGF22364.1"/>
    <property type="molecule type" value="Genomic_DNA"/>
</dbReference>
<dbReference type="Pfam" id="PF00890">
    <property type="entry name" value="FAD_binding_2"/>
    <property type="match status" value="1"/>
</dbReference>
<sequence length="586" mass="63161">MTEQNWDDHYDLVVLGTGAAGLSASLTAANEGLRVLTLEKSDYYGGTTCYSAGTCWVPGSSYVEAAGLHNDLAKAETYLDALVGERGPKDMWMSYLTNGPTMIDYMETMGVRWIPFPGFVDYYPELEGSGRGYRALEPEPFDGKKLGKLAFSHLRGPVPEFALFGGSLMVRRTEVTKLLHLFDGVGLQRLQVLTTALRLGIPWFLDLLRGWPRGTRMVMGNALIARLYHEYTSRGGTLWLNANTTELVTENGRVTGAVVEYRGVPRRVEARRGVVMAAGGFPASPELRNKYLRGPAAEFTRAADTCTGDTFALAEAAGAILGPQDENGALWFPSSVGYRKDGSLAVFPHIWDRAKPGMIAVNAAGKRFTDEARSYNHFVRGMYESDEAGVPTVPAYLVADHDHMMKYGLGMIYPASTGPLMSHWLKSGYIVRDRTLAGLATKIGVDAAGLEATVERYNADCEKGVDTEFGKGSSEYSPQYGDPKVSPNVNLGPVATGPFYAMAVYPTPLSTGRGLLINPQGQCLDAEGTPVEGLYACGSDAQQVFGVQYPGGGCQVGAGMIFGFLIGKHAAGHPVDQHTAGQPVRA</sequence>
<dbReference type="GO" id="GO:0033765">
    <property type="term" value="F:steroid dehydrogenase activity, acting on the CH-CH group of donors"/>
    <property type="evidence" value="ECO:0007669"/>
    <property type="project" value="UniProtKB-ARBA"/>
</dbReference>
<dbReference type="PANTHER" id="PTHR43400">
    <property type="entry name" value="FUMARATE REDUCTASE"/>
    <property type="match status" value="1"/>
</dbReference>
<keyword evidence="7" id="KW-1185">Reference proteome</keyword>
<evidence type="ECO:0000256" key="4">
    <source>
        <dbReference type="ARBA" id="ARBA00023002"/>
    </source>
</evidence>
<dbReference type="Gene3D" id="3.50.50.60">
    <property type="entry name" value="FAD/NAD(P)-binding domain"/>
    <property type="match status" value="1"/>
</dbReference>
<evidence type="ECO:0000256" key="1">
    <source>
        <dbReference type="ARBA" id="ARBA00001974"/>
    </source>
</evidence>
<dbReference type="RefSeq" id="WP_153570874.1">
    <property type="nucleotide sequence ID" value="NZ_CP045725.1"/>
</dbReference>
<dbReference type="SUPFAM" id="SSF56425">
    <property type="entry name" value="Succinate dehydrogenase/fumarate reductase flavoprotein, catalytic domain"/>
    <property type="match status" value="1"/>
</dbReference>
<name>A0A5Q2FAH8_9ACTN</name>
<evidence type="ECO:0000256" key="2">
    <source>
        <dbReference type="ARBA" id="ARBA00022630"/>
    </source>
</evidence>
<evidence type="ECO:0000313" key="6">
    <source>
        <dbReference type="EMBL" id="QGF22364.1"/>
    </source>
</evidence>
<dbReference type="GO" id="GO:0008202">
    <property type="term" value="P:steroid metabolic process"/>
    <property type="evidence" value="ECO:0007669"/>
    <property type="project" value="UniProtKB-ARBA"/>
</dbReference>
<reference evidence="6 7" key="1">
    <citation type="submission" date="2019-10" db="EMBL/GenBank/DDBJ databases">
        <title>Genomic analysis of Raineyella sp. CBA3103.</title>
        <authorList>
            <person name="Roh S.W."/>
        </authorList>
    </citation>
    <scope>NUCLEOTIDE SEQUENCE [LARGE SCALE GENOMIC DNA]</scope>
    <source>
        <strain evidence="6 7">CBA3103</strain>
    </source>
</reference>
<dbReference type="PANTHER" id="PTHR43400:SF10">
    <property type="entry name" value="3-OXOSTEROID 1-DEHYDROGENASE"/>
    <property type="match status" value="1"/>
</dbReference>
<dbReference type="SUPFAM" id="SSF51905">
    <property type="entry name" value="FAD/NAD(P)-binding domain"/>
    <property type="match status" value="1"/>
</dbReference>
<organism evidence="6 7">
    <name type="scientific">Raineyella fluvialis</name>
    <dbReference type="NCBI Taxonomy" id="2662261"/>
    <lineage>
        <taxon>Bacteria</taxon>
        <taxon>Bacillati</taxon>
        <taxon>Actinomycetota</taxon>
        <taxon>Actinomycetes</taxon>
        <taxon>Propionibacteriales</taxon>
        <taxon>Propionibacteriaceae</taxon>
        <taxon>Raineyella</taxon>
    </lineage>
</organism>
<keyword evidence="2" id="KW-0285">Flavoprotein</keyword>
<dbReference type="AlphaFoldDB" id="A0A5Q2FAH8"/>
<dbReference type="InterPro" id="IPR027477">
    <property type="entry name" value="Succ_DH/fumarate_Rdtase_cat_sf"/>
</dbReference>
<dbReference type="Gene3D" id="3.90.700.10">
    <property type="entry name" value="Succinate dehydrogenase/fumarate reductase flavoprotein, catalytic domain"/>
    <property type="match status" value="1"/>
</dbReference>
<gene>
    <name evidence="6" type="ORF">Rai3103_00195</name>
</gene>
<dbReference type="Proteomes" id="UP000386847">
    <property type="component" value="Chromosome"/>
</dbReference>
<evidence type="ECO:0000256" key="3">
    <source>
        <dbReference type="ARBA" id="ARBA00022827"/>
    </source>
</evidence>
<accession>A0A5Q2FAH8</accession>